<accession>A0A1T4X9Q9</accession>
<dbReference type="STRING" id="1121449.SAMN02745704_01925"/>
<keyword evidence="2" id="KW-1185">Reference proteome</keyword>
<reference evidence="1 2" key="1">
    <citation type="submission" date="2017-02" db="EMBL/GenBank/DDBJ databases">
        <authorList>
            <person name="Peterson S.W."/>
        </authorList>
    </citation>
    <scope>NUCLEOTIDE SEQUENCE [LARGE SCALE GENOMIC DNA]</scope>
    <source>
        <strain evidence="1 2">DSM 16080</strain>
    </source>
</reference>
<sequence>MTIASEQSKVRYHGNGATRRFTVPFRFLRDADLHVVLRDEDGLERALAPGTDYVLLRDDDEYGGTCELIHPPQNREIVVIRRDPPIVQETVYEEGVPLSARARENALDLLTMFVQSNRERIDRSLQLPVSSPSANLTLPEPEARRALAWNADGTALENGPSVEDVGTAQSYAQQAQTSLSATETARDTAQAARDAAQTARDQALAAAVHEHALLTSRDAADSHPIAAITDLQSALDGKSDTAHGHAMADIGGVGTAAYRNVGIAPQTLPVVEANGKLDPRVLPDIPVMPFQEHRETFLASGTLTIPEGGRYCRIWGVGGGNYITSPNVDQWRYSSGGESTIGNLTFAPPLIRVAGTFTQKILEKERHKYNVAYCDLELPTSTGWDPLKLSDYFPNCPQEWVDAEICKSDMYRTQEVWLIIGYSVHDVWLEAGDYPVVIGAGADATRCTGGAITVEY</sequence>
<proteinExistence type="predicted"/>
<dbReference type="RefSeq" id="WP_078717484.1">
    <property type="nucleotide sequence ID" value="NZ_FUYC01000008.1"/>
</dbReference>
<evidence type="ECO:0000313" key="1">
    <source>
        <dbReference type="EMBL" id="SKA85838.1"/>
    </source>
</evidence>
<dbReference type="Pfam" id="PF12789">
    <property type="entry name" value="PTR"/>
    <property type="match status" value="1"/>
</dbReference>
<dbReference type="OrthoDB" id="5365411at2"/>
<dbReference type="Proteomes" id="UP000190027">
    <property type="component" value="Unassembled WGS sequence"/>
</dbReference>
<dbReference type="AlphaFoldDB" id="A0A1T4X9Q9"/>
<evidence type="ECO:0000313" key="2">
    <source>
        <dbReference type="Proteomes" id="UP000190027"/>
    </source>
</evidence>
<gene>
    <name evidence="1" type="ORF">SAMN02745704_01925</name>
</gene>
<protein>
    <submittedName>
        <fullName evidence="1">Phage tail repeat like</fullName>
    </submittedName>
</protein>
<name>A0A1T4X9Q9_9BACT</name>
<dbReference type="EMBL" id="FUYC01000008">
    <property type="protein sequence ID" value="SKA85838.1"/>
    <property type="molecule type" value="Genomic_DNA"/>
</dbReference>
<organism evidence="1 2">
    <name type="scientific">Paucidesulfovibrio gracilis DSM 16080</name>
    <dbReference type="NCBI Taxonomy" id="1121449"/>
    <lineage>
        <taxon>Bacteria</taxon>
        <taxon>Pseudomonadati</taxon>
        <taxon>Thermodesulfobacteriota</taxon>
        <taxon>Desulfovibrionia</taxon>
        <taxon>Desulfovibrionales</taxon>
        <taxon>Desulfovibrionaceae</taxon>
        <taxon>Paucidesulfovibrio</taxon>
    </lineage>
</organism>